<evidence type="ECO:0000256" key="1">
    <source>
        <dbReference type="ARBA" id="ARBA00022553"/>
    </source>
</evidence>
<dbReference type="EMBL" id="JBEPSJ010000001">
    <property type="protein sequence ID" value="MET4580635.1"/>
    <property type="molecule type" value="Genomic_DNA"/>
</dbReference>
<name>A0ABV2QJ44_9MICO</name>
<dbReference type="InterPro" id="IPR050595">
    <property type="entry name" value="Bact_response_regulator"/>
</dbReference>
<proteinExistence type="predicted"/>
<feature type="modified residue" description="4-aspartylphosphate" evidence="2">
    <location>
        <position position="64"/>
    </location>
</feature>
<dbReference type="RefSeq" id="WP_354022853.1">
    <property type="nucleotide sequence ID" value="NZ_JBEPSJ010000001.1"/>
</dbReference>
<evidence type="ECO:0000256" key="2">
    <source>
        <dbReference type="PROSITE-ProRule" id="PRU00169"/>
    </source>
</evidence>
<keyword evidence="1 2" id="KW-0597">Phosphoprotein</keyword>
<protein>
    <submittedName>
        <fullName evidence="4">CheY-like chemotaxis protein</fullName>
    </submittedName>
</protein>
<gene>
    <name evidence="4" type="ORF">ABIE21_000125</name>
</gene>
<dbReference type="InterPro" id="IPR011006">
    <property type="entry name" value="CheY-like_superfamily"/>
</dbReference>
<evidence type="ECO:0000259" key="3">
    <source>
        <dbReference type="PROSITE" id="PS50110"/>
    </source>
</evidence>
<dbReference type="Pfam" id="PF00072">
    <property type="entry name" value="Response_reg"/>
    <property type="match status" value="1"/>
</dbReference>
<dbReference type="InterPro" id="IPR001789">
    <property type="entry name" value="Sig_transdc_resp-reg_receiver"/>
</dbReference>
<dbReference type="Gene3D" id="3.40.50.2300">
    <property type="match status" value="1"/>
</dbReference>
<dbReference type="PANTHER" id="PTHR44591">
    <property type="entry name" value="STRESS RESPONSE REGULATOR PROTEIN 1"/>
    <property type="match status" value="1"/>
</dbReference>
<feature type="domain" description="Response regulatory" evidence="3">
    <location>
        <begin position="15"/>
        <end position="123"/>
    </location>
</feature>
<sequence>MTITAPTAVVDDRVHVLIVDDSEDQLLLLRTYFERSGCDVEVASTAEEAIASHGYVNPDLAVIDLVLPGMDGWALASLMTVDKPDCVIAITSVLDAEDYPAGHLSLPKPVTRAHVRQMLRESIPKWVEG</sequence>
<dbReference type="SMART" id="SM00448">
    <property type="entry name" value="REC"/>
    <property type="match status" value="1"/>
</dbReference>
<dbReference type="Proteomes" id="UP001549257">
    <property type="component" value="Unassembled WGS sequence"/>
</dbReference>
<evidence type="ECO:0000313" key="4">
    <source>
        <dbReference type="EMBL" id="MET4580635.1"/>
    </source>
</evidence>
<dbReference type="SUPFAM" id="SSF52172">
    <property type="entry name" value="CheY-like"/>
    <property type="match status" value="1"/>
</dbReference>
<organism evidence="4 5">
    <name type="scientific">Conyzicola nivalis</name>
    <dbReference type="NCBI Taxonomy" id="1477021"/>
    <lineage>
        <taxon>Bacteria</taxon>
        <taxon>Bacillati</taxon>
        <taxon>Actinomycetota</taxon>
        <taxon>Actinomycetes</taxon>
        <taxon>Micrococcales</taxon>
        <taxon>Microbacteriaceae</taxon>
        <taxon>Conyzicola</taxon>
    </lineage>
</organism>
<accession>A0ABV2QJ44</accession>
<dbReference type="CDD" id="cd00156">
    <property type="entry name" value="REC"/>
    <property type="match status" value="1"/>
</dbReference>
<comment type="caution">
    <text evidence="4">The sequence shown here is derived from an EMBL/GenBank/DDBJ whole genome shotgun (WGS) entry which is preliminary data.</text>
</comment>
<evidence type="ECO:0000313" key="5">
    <source>
        <dbReference type="Proteomes" id="UP001549257"/>
    </source>
</evidence>
<dbReference type="PROSITE" id="PS50110">
    <property type="entry name" value="RESPONSE_REGULATORY"/>
    <property type="match status" value="1"/>
</dbReference>
<dbReference type="PANTHER" id="PTHR44591:SF3">
    <property type="entry name" value="RESPONSE REGULATORY DOMAIN-CONTAINING PROTEIN"/>
    <property type="match status" value="1"/>
</dbReference>
<reference evidence="4 5" key="1">
    <citation type="submission" date="2024-06" db="EMBL/GenBank/DDBJ databases">
        <title>Sorghum-associated microbial communities from plants grown in Nebraska, USA.</title>
        <authorList>
            <person name="Schachtman D."/>
        </authorList>
    </citation>
    <scope>NUCLEOTIDE SEQUENCE [LARGE SCALE GENOMIC DNA]</scope>
    <source>
        <strain evidence="4 5">2857</strain>
    </source>
</reference>
<keyword evidence="5" id="KW-1185">Reference proteome</keyword>